<dbReference type="SUPFAM" id="SSF56935">
    <property type="entry name" value="Porins"/>
    <property type="match status" value="1"/>
</dbReference>
<evidence type="ECO:0000313" key="3">
    <source>
        <dbReference type="EMBL" id="ADY34836.1"/>
    </source>
</evidence>
<dbReference type="InterPro" id="IPR008969">
    <property type="entry name" value="CarboxyPept-like_regulatory"/>
</dbReference>
<reference evidence="3 4" key="1">
    <citation type="journal article" date="2011" name="Stand. Genomic Sci.">
        <title>Complete genome sequence of Bacteroides salanitronis type strain (BL78).</title>
        <authorList>
            <person name="Gronow S."/>
            <person name="Held B."/>
            <person name="Lucas S."/>
            <person name="Lapidus A."/>
            <person name="Del Rio T.G."/>
            <person name="Nolan M."/>
            <person name="Tice H."/>
            <person name="Deshpande S."/>
            <person name="Cheng J.F."/>
            <person name="Pitluck S."/>
            <person name="Liolios K."/>
            <person name="Pagani I."/>
            <person name="Ivanova N."/>
            <person name="Mavromatis K."/>
            <person name="Pati A."/>
            <person name="Tapia R."/>
            <person name="Han C."/>
            <person name="Goodwin L."/>
            <person name="Chen A."/>
            <person name="Palaniappan K."/>
            <person name="Land M."/>
            <person name="Hauser L."/>
            <person name="Chang Y.J."/>
            <person name="Jeffries C.D."/>
            <person name="Brambilla E.M."/>
            <person name="Rohde M."/>
            <person name="Goker M."/>
            <person name="Detter J.C."/>
            <person name="Woyke T."/>
            <person name="Bristow J."/>
            <person name="Markowitz V."/>
            <person name="Hugenholtz P."/>
            <person name="Kyrpides N.C."/>
            <person name="Klenk H.P."/>
            <person name="Eisen J.A."/>
        </authorList>
    </citation>
    <scope>NUCLEOTIDE SEQUENCE [LARGE SCALE GENOMIC DNA]</scope>
    <source>
        <strain evidence="3 4">DSM 18170</strain>
    </source>
</reference>
<gene>
    <name evidence="3" type="ordered locus">Bacsa_0225</name>
</gene>
<name>F0R663_PHOSB</name>
<dbReference type="Pfam" id="PF13715">
    <property type="entry name" value="CarbopepD_reg_2"/>
    <property type="match status" value="1"/>
</dbReference>
<dbReference type="KEGG" id="bsa:Bacsa_0225"/>
<protein>
    <recommendedName>
        <fullName evidence="2">Outer membrane protein beta-barrel domain-containing protein</fullName>
    </recommendedName>
</protein>
<dbReference type="STRING" id="667015.Bacsa_0225"/>
<evidence type="ECO:0000256" key="1">
    <source>
        <dbReference type="SAM" id="SignalP"/>
    </source>
</evidence>
<proteinExistence type="predicted"/>
<dbReference type="Proteomes" id="UP000007486">
    <property type="component" value="Chromosome"/>
</dbReference>
<dbReference type="InterPro" id="IPR037066">
    <property type="entry name" value="Plug_dom_sf"/>
</dbReference>
<accession>F0R663</accession>
<evidence type="ECO:0000259" key="2">
    <source>
        <dbReference type="Pfam" id="PF14905"/>
    </source>
</evidence>
<feature type="chain" id="PRO_5003254921" description="Outer membrane protein beta-barrel domain-containing protein" evidence="1">
    <location>
        <begin position="21"/>
        <end position="771"/>
    </location>
</feature>
<dbReference type="eggNOG" id="COG1629">
    <property type="taxonomic scope" value="Bacteria"/>
</dbReference>
<organism evidence="3 4">
    <name type="scientific">Phocaeicola salanitronis (strain DSM 18170 / JCM 13657 / CCUG 60908 / BL78)</name>
    <name type="common">Bacteroides salanitronis</name>
    <dbReference type="NCBI Taxonomy" id="667015"/>
    <lineage>
        <taxon>Bacteria</taxon>
        <taxon>Pseudomonadati</taxon>
        <taxon>Bacteroidota</taxon>
        <taxon>Bacteroidia</taxon>
        <taxon>Bacteroidales</taxon>
        <taxon>Bacteroidaceae</taxon>
        <taxon>Phocaeicola</taxon>
    </lineage>
</organism>
<dbReference type="HOGENOM" id="CLU_017617_3_0_10"/>
<dbReference type="SUPFAM" id="SSF49464">
    <property type="entry name" value="Carboxypeptidase regulatory domain-like"/>
    <property type="match status" value="1"/>
</dbReference>
<keyword evidence="4" id="KW-1185">Reference proteome</keyword>
<sequence length="771" mass="87637">MIMRFFFLALFVATSLTANSQTISGKLVEENGKPLPYANVVLLSLPDLAFVSGTISEEDGAFTLEATSENQIVKISSIGYKTVYRPVSPANIGIVQLESDAQLLNEVVVKGNLPVTRMKGDAMVTNVENSVLSKAGSANDVLAKIPSITKKQDAFEVFGKGTPLIYINGRKLHDLSELEQLNSNDIKNVEVIRNPGSRYDATVKAVVRIRTVKRQGDGFGFNLRSSYYQSKNTDLIEQANFNYRHDNLDIFGSIYYNQMESWQDFSLKLEERGTKVWNHDMKSNGEFYSKMLNGNIGFNYQLNDNHAFGMKYKAGRTLNEENPLSKETDINVDNVFYDNIKVNSYDCYDYNPDHELNAYYNGQFGDVNLDFNADYLQNGKRSNSVFQETSQTSESRDVHSANHVKNRLVAGKLTLSLPLGGGAFAVGSEVTYTHRNDDYINEENYVPSSFSKIEELNAAGYAEYNRSFPWGDWSLGLRYEHVKFDYYEDGRHIDEQSRTFDNFFPNISFSTQLGKVQAQLSYTAKTQRPTYSELSNNVFYSDRFTLQKGNPALRPTIIHDLTLSAAWRFLQMSLSYSQTKDWILNWGELVNEDASLTMLSQRNWDKSVPMFATFLSVTPKIGCWSPMLGVGMQKQWLVVDYFKESKNLDNPIFTASFNNTWELPLDFMVSLDSYIQSPGATQNIYFEKPNGYVNVSLRKSFLNDALSVELRGNDIFNTNKISYSMYSGDYYLYQKSVWDRQEFVVTIRYKLNAAKSKYKGTGAGDSQKSRM</sequence>
<dbReference type="Gene3D" id="2.170.130.10">
    <property type="entry name" value="TonB-dependent receptor, plug domain"/>
    <property type="match status" value="1"/>
</dbReference>
<feature type="domain" description="Outer membrane protein beta-barrel" evidence="2">
    <location>
        <begin position="368"/>
        <end position="749"/>
    </location>
</feature>
<dbReference type="EMBL" id="CP002530">
    <property type="protein sequence ID" value="ADY34836.1"/>
    <property type="molecule type" value="Genomic_DNA"/>
</dbReference>
<dbReference type="Pfam" id="PF14905">
    <property type="entry name" value="OMP_b-brl_3"/>
    <property type="match status" value="1"/>
</dbReference>
<keyword evidence="1" id="KW-0732">Signal</keyword>
<evidence type="ECO:0000313" key="4">
    <source>
        <dbReference type="Proteomes" id="UP000007486"/>
    </source>
</evidence>
<dbReference type="AlphaFoldDB" id="F0R663"/>
<dbReference type="InterPro" id="IPR041700">
    <property type="entry name" value="OMP_b-brl_3"/>
</dbReference>
<feature type="signal peptide" evidence="1">
    <location>
        <begin position="1"/>
        <end position="20"/>
    </location>
</feature>